<dbReference type="Gene3D" id="1.10.30.20">
    <property type="entry name" value="Bacterial XPD DNA helicase, FeS cluster domain"/>
    <property type="match status" value="1"/>
</dbReference>
<dbReference type="InterPro" id="IPR027417">
    <property type="entry name" value="P-loop_NTPase"/>
</dbReference>
<dbReference type="PANTHER" id="PTHR11472">
    <property type="entry name" value="DNA REPAIR DEAD HELICASE RAD3/XP-D SUBFAMILY MEMBER"/>
    <property type="match status" value="1"/>
</dbReference>
<evidence type="ECO:0000256" key="10">
    <source>
        <dbReference type="ARBA" id="ARBA00023014"/>
    </source>
</evidence>
<dbReference type="InterPro" id="IPR006555">
    <property type="entry name" value="ATP-dep_Helicase_C"/>
</dbReference>
<dbReference type="Pfam" id="PF12705">
    <property type="entry name" value="PDDEXK_1"/>
    <property type="match status" value="1"/>
</dbReference>
<keyword evidence="10" id="KW-0411">Iron-sulfur</keyword>
<accession>A0A9Y1FNM7</accession>
<comment type="catalytic activity">
    <reaction evidence="15">
        <text>ATP + H2O = ADP + phosphate + H(+)</text>
        <dbReference type="Rhea" id="RHEA:13065"/>
        <dbReference type="ChEBI" id="CHEBI:15377"/>
        <dbReference type="ChEBI" id="CHEBI:15378"/>
        <dbReference type="ChEBI" id="CHEBI:30616"/>
        <dbReference type="ChEBI" id="CHEBI:43474"/>
        <dbReference type="ChEBI" id="CHEBI:456216"/>
        <dbReference type="EC" id="5.6.2.3"/>
    </reaction>
</comment>
<evidence type="ECO:0000259" key="16">
    <source>
        <dbReference type="PROSITE" id="PS51192"/>
    </source>
</evidence>
<dbReference type="PANTHER" id="PTHR11472:SF34">
    <property type="entry name" value="REGULATOR OF TELOMERE ELONGATION HELICASE 1"/>
    <property type="match status" value="1"/>
</dbReference>
<evidence type="ECO:0000256" key="2">
    <source>
        <dbReference type="ARBA" id="ARBA00022485"/>
    </source>
</evidence>
<evidence type="ECO:0000256" key="12">
    <source>
        <dbReference type="ARBA" id="ARBA00023204"/>
    </source>
</evidence>
<evidence type="ECO:0000256" key="14">
    <source>
        <dbReference type="ARBA" id="ARBA00044969"/>
    </source>
</evidence>
<dbReference type="InterPro" id="IPR014001">
    <property type="entry name" value="Helicase_ATP-bd"/>
</dbReference>
<evidence type="ECO:0000256" key="8">
    <source>
        <dbReference type="ARBA" id="ARBA00022840"/>
    </source>
</evidence>
<dbReference type="InterPro" id="IPR038726">
    <property type="entry name" value="PDDEXK_AddAB-type"/>
</dbReference>
<dbReference type="Gene3D" id="3.90.320.10">
    <property type="match status" value="1"/>
</dbReference>
<evidence type="ECO:0000256" key="13">
    <source>
        <dbReference type="ARBA" id="ARBA00023235"/>
    </source>
</evidence>
<dbReference type="Proteomes" id="UP001200513">
    <property type="component" value="Chromosome"/>
</dbReference>
<dbReference type="GO" id="GO:0006281">
    <property type="term" value="P:DNA repair"/>
    <property type="evidence" value="ECO:0007669"/>
    <property type="project" value="UniProtKB-KW"/>
</dbReference>
<sequence>MSHFSVLTLSVRELVEYSLRSGSIQSSFFSSYRMLDGIEGHKYVQKKRPSTYKSEVTISGNISFQGYSFTLRGRIDGLFRSLDYFVLEEIKTTSRPLSSITRDDNPHYWAQAKCYAYLYSKEHDLSSIVVQLCYFNIDTKKERTFSEVYNIKQLESFVFSLLEEYLSWIKLVINEREKRDLSLSSFLSFPFPQFRKGQKQMIDFVRSHISSGQIAFCQAPTGIGKTIAVLYPAIEYLQSDPSAQIFYLTSKTTQKAIAEKTLDLLRKNGLKIKSLTLTAKSQICFKEKSVCDPSLCEYADGHFDRINDAIKDIFPKDSFTRERITKYAQKHRVCPFEFSLDLSLFSDCIICDYNYLFDPRVKLKRFFDFNSGSYVFLIDEAHNLVERARNMFSAELNKRTFLLLKSKTKEILPHISKLLGALNKHMINFRKDCEQKGKRDIALLSPPKKDFIRDLKKFIVESEKWLALNILTDFREELLELYFDVRSFLNITELYDSNYVTYYSKQSKGDLLVKLFCIDPSILVNKELKKGHSSIFFSATLTPLDYYVNLLVGERRKNILELDSPFPPENFLVLINDTISTKYKDRNETFNEIVEAIVSFIETKKGNFMVYFPSYEYMQKIVPYVKEYERTRGMEIIVQDKEMNESDREIFLKKFHKHGKRTLVGFVVLGGIFGESIDLVGEKLSGVVVVGVGLPKICFERELMKNYFDAKMKQGFHYSYTFPGLNRVLQAVGRLIRTEKDRGVVLLVDDRFTNPTYKRLLPCYWKNVVIVKNSKEISKHTLEFWEKKRKRKKKKVE</sequence>
<evidence type="ECO:0000256" key="6">
    <source>
        <dbReference type="ARBA" id="ARBA00022801"/>
    </source>
</evidence>
<evidence type="ECO:0000313" key="18">
    <source>
        <dbReference type="EMBL" id="UJG42823.1"/>
    </source>
</evidence>
<dbReference type="InterPro" id="IPR014013">
    <property type="entry name" value="Helic_SF1/SF2_ATP-bd_DinG/Rad3"/>
</dbReference>
<dbReference type="SMART" id="SM00487">
    <property type="entry name" value="DEXDc"/>
    <property type="match status" value="1"/>
</dbReference>
<dbReference type="InterPro" id="IPR010614">
    <property type="entry name" value="RAD3-like_helicase_DEAD"/>
</dbReference>
<gene>
    <name evidence="18" type="ORF">K9W46_10615</name>
</gene>
<comment type="cofactor">
    <cofactor evidence="1">
        <name>[4Fe-4S] cluster</name>
        <dbReference type="ChEBI" id="CHEBI:49883"/>
    </cofactor>
</comment>
<evidence type="ECO:0000256" key="1">
    <source>
        <dbReference type="ARBA" id="ARBA00001966"/>
    </source>
</evidence>
<dbReference type="InterPro" id="IPR011604">
    <property type="entry name" value="PDDEXK-like_dom_sf"/>
</dbReference>
<keyword evidence="3" id="KW-0479">Metal-binding</keyword>
<feature type="domain" description="Helicase ATP-binding" evidence="16">
    <location>
        <begin position="206"/>
        <end position="414"/>
    </location>
</feature>
<protein>
    <recommendedName>
        <fullName evidence="14">DNA 5'-3' helicase</fullName>
        <ecNumber evidence="14">5.6.2.3</ecNumber>
    </recommendedName>
</protein>
<proteinExistence type="predicted"/>
<evidence type="ECO:0000256" key="9">
    <source>
        <dbReference type="ARBA" id="ARBA00023004"/>
    </source>
</evidence>
<dbReference type="SMART" id="SM00488">
    <property type="entry name" value="DEXDc2"/>
    <property type="match status" value="1"/>
</dbReference>
<dbReference type="InterPro" id="IPR011545">
    <property type="entry name" value="DEAD/DEAH_box_helicase_dom"/>
</dbReference>
<name>A0A9Y1FNM7_9ARCH</name>
<dbReference type="Gene3D" id="3.40.50.300">
    <property type="entry name" value="P-loop containing nucleotide triphosphate hydrolases"/>
    <property type="match status" value="2"/>
</dbReference>
<dbReference type="Pfam" id="PF06733">
    <property type="entry name" value="DEAD_2"/>
    <property type="match status" value="1"/>
</dbReference>
<keyword evidence="6" id="KW-0378">Hydrolase</keyword>
<evidence type="ECO:0000259" key="17">
    <source>
        <dbReference type="PROSITE" id="PS51193"/>
    </source>
</evidence>
<dbReference type="Pfam" id="PF13307">
    <property type="entry name" value="Helicase_C_2"/>
    <property type="match status" value="1"/>
</dbReference>
<dbReference type="Pfam" id="PF00270">
    <property type="entry name" value="DEAD"/>
    <property type="match status" value="1"/>
</dbReference>
<keyword evidence="11" id="KW-0238">DNA-binding</keyword>
<keyword evidence="5" id="KW-0227">DNA damage</keyword>
<keyword evidence="8" id="KW-0067">ATP-binding</keyword>
<dbReference type="EC" id="5.6.2.3" evidence="14"/>
<dbReference type="GO" id="GO:0005524">
    <property type="term" value="F:ATP binding"/>
    <property type="evidence" value="ECO:0007669"/>
    <property type="project" value="UniProtKB-KW"/>
</dbReference>
<dbReference type="AlphaFoldDB" id="A0A9Y1FNM7"/>
<evidence type="ECO:0000256" key="11">
    <source>
        <dbReference type="ARBA" id="ARBA00023125"/>
    </source>
</evidence>
<keyword evidence="13" id="KW-0413">Isomerase</keyword>
<dbReference type="InterPro" id="IPR045028">
    <property type="entry name" value="DinG/Rad3-like"/>
</dbReference>
<dbReference type="Gene3D" id="1.10.275.40">
    <property type="match status" value="1"/>
</dbReference>
<dbReference type="SMART" id="SM00491">
    <property type="entry name" value="HELICc2"/>
    <property type="match status" value="1"/>
</dbReference>
<dbReference type="GO" id="GO:0003677">
    <property type="term" value="F:DNA binding"/>
    <property type="evidence" value="ECO:0007669"/>
    <property type="project" value="UniProtKB-KW"/>
</dbReference>
<reference evidence="18" key="1">
    <citation type="journal article" date="2022" name="Nat. Microbiol.">
        <title>Unique mobile elements and scalable gene flow at the prokaryote-eukaryote boundary revealed by circularized Asgard archaea genomes.</title>
        <authorList>
            <person name="Wu F."/>
            <person name="Speth D.R."/>
            <person name="Philosof A."/>
            <person name="Cremiere A."/>
            <person name="Narayanan A."/>
            <person name="Barco R.A."/>
            <person name="Connon S.A."/>
            <person name="Amend J.P."/>
            <person name="Antoshechkin I.A."/>
            <person name="Orphan V.J."/>
        </authorList>
    </citation>
    <scope>NUCLEOTIDE SEQUENCE</scope>
    <source>
        <strain evidence="18">PR6</strain>
    </source>
</reference>
<evidence type="ECO:0000256" key="5">
    <source>
        <dbReference type="ARBA" id="ARBA00022763"/>
    </source>
</evidence>
<keyword evidence="9" id="KW-0408">Iron</keyword>
<dbReference type="GO" id="GO:0046872">
    <property type="term" value="F:metal ion binding"/>
    <property type="evidence" value="ECO:0007669"/>
    <property type="project" value="UniProtKB-KW"/>
</dbReference>
<keyword evidence="12" id="KW-0234">DNA repair</keyword>
<dbReference type="SUPFAM" id="SSF52540">
    <property type="entry name" value="P-loop containing nucleoside triphosphate hydrolases"/>
    <property type="match status" value="2"/>
</dbReference>
<keyword evidence="4" id="KW-0547">Nucleotide-binding</keyword>
<dbReference type="InterPro" id="IPR006554">
    <property type="entry name" value="Helicase-like_DEXD_c2"/>
</dbReference>
<evidence type="ECO:0000256" key="4">
    <source>
        <dbReference type="ARBA" id="ARBA00022741"/>
    </source>
</evidence>
<dbReference type="EMBL" id="CP084167">
    <property type="protein sequence ID" value="UJG42823.1"/>
    <property type="molecule type" value="Genomic_DNA"/>
</dbReference>
<organism evidence="18">
    <name type="scientific">Candidatus Heimdallarchaeum endolithica</name>
    <dbReference type="NCBI Taxonomy" id="2876572"/>
    <lineage>
        <taxon>Archaea</taxon>
        <taxon>Promethearchaeati</taxon>
        <taxon>Candidatus Heimdallarchaeota</taxon>
        <taxon>Candidatus Heimdallarchaeia (ex Rinke et al. 2021) (nom. nud.)</taxon>
        <taxon>Candidatus Heimdallarchaeales</taxon>
        <taxon>Candidatus Heimdallarchaeaceae</taxon>
        <taxon>Candidatus Heimdallarchaeum</taxon>
    </lineage>
</organism>
<keyword evidence="7" id="KW-0347">Helicase</keyword>
<dbReference type="PROSITE" id="PS51192">
    <property type="entry name" value="HELICASE_ATP_BIND_1"/>
    <property type="match status" value="1"/>
</dbReference>
<evidence type="ECO:0000256" key="15">
    <source>
        <dbReference type="ARBA" id="ARBA00048954"/>
    </source>
</evidence>
<feature type="domain" description="Helicase ATP-binding" evidence="17">
    <location>
        <begin position="184"/>
        <end position="440"/>
    </location>
</feature>
<evidence type="ECO:0000256" key="3">
    <source>
        <dbReference type="ARBA" id="ARBA00022723"/>
    </source>
</evidence>
<dbReference type="GO" id="GO:0016818">
    <property type="term" value="F:hydrolase activity, acting on acid anhydrides, in phosphorus-containing anhydrides"/>
    <property type="evidence" value="ECO:0007669"/>
    <property type="project" value="InterPro"/>
</dbReference>
<keyword evidence="2" id="KW-0004">4Fe-4S</keyword>
<dbReference type="GO" id="GO:0043139">
    <property type="term" value="F:5'-3' DNA helicase activity"/>
    <property type="evidence" value="ECO:0007669"/>
    <property type="project" value="UniProtKB-EC"/>
</dbReference>
<dbReference type="GO" id="GO:0051539">
    <property type="term" value="F:4 iron, 4 sulfur cluster binding"/>
    <property type="evidence" value="ECO:0007669"/>
    <property type="project" value="UniProtKB-KW"/>
</dbReference>
<evidence type="ECO:0000256" key="7">
    <source>
        <dbReference type="ARBA" id="ARBA00022806"/>
    </source>
</evidence>
<dbReference type="PROSITE" id="PS51193">
    <property type="entry name" value="HELICASE_ATP_BIND_2"/>
    <property type="match status" value="1"/>
</dbReference>
<dbReference type="InterPro" id="IPR042493">
    <property type="entry name" value="XPD_DNA_FeS"/>
</dbReference>